<keyword evidence="13 16" id="KW-0472">Membrane</keyword>
<keyword evidence="9" id="KW-0319">Glycerol metabolism</keyword>
<keyword evidence="7" id="KW-0808">Transferase</keyword>
<keyword evidence="12 16" id="KW-0443">Lipid metabolism</keyword>
<dbReference type="GO" id="GO:0004144">
    <property type="term" value="F:diacylglycerol O-acyltransferase activity"/>
    <property type="evidence" value="ECO:0000318"/>
    <property type="project" value="GO_Central"/>
</dbReference>
<dbReference type="GO" id="GO:0019432">
    <property type="term" value="P:triglyceride biosynthetic process"/>
    <property type="evidence" value="ECO:0000318"/>
    <property type="project" value="GO_Central"/>
</dbReference>
<dbReference type="eggNOG" id="KOG0831">
    <property type="taxonomic scope" value="Eukaryota"/>
</dbReference>
<accession>B6K4P7</accession>
<dbReference type="GO" id="GO:0006071">
    <property type="term" value="P:glycerol metabolic process"/>
    <property type="evidence" value="ECO:0007669"/>
    <property type="project" value="UniProtKB-UniRule"/>
</dbReference>
<comment type="similarity">
    <text evidence="4 16">Belongs to the diacylglycerol acyltransferase family.</text>
</comment>
<gene>
    <name evidence="19" type="primary">dga1</name>
    <name evidence="18" type="ORF">SJAG_03609</name>
</gene>
<dbReference type="GO" id="GO:0005789">
    <property type="term" value="C:endoplasmic reticulum membrane"/>
    <property type="evidence" value="ECO:0000318"/>
    <property type="project" value="GO_Central"/>
</dbReference>
<dbReference type="GO" id="GO:0005811">
    <property type="term" value="C:lipid droplet"/>
    <property type="evidence" value="ECO:0007669"/>
    <property type="project" value="EnsemblFungi"/>
</dbReference>
<dbReference type="PANTHER" id="PTHR12317:SF0">
    <property type="entry name" value="ACYLTRANSFERASE"/>
    <property type="match status" value="1"/>
</dbReference>
<keyword evidence="14 16" id="KW-0012">Acyltransferase</keyword>
<evidence type="ECO:0000256" key="5">
    <source>
        <dbReference type="ARBA" id="ARBA00013244"/>
    </source>
</evidence>
<comment type="subcellular location">
    <subcellularLocation>
        <location evidence="1 16">Endoplasmic reticulum membrane</location>
        <topology evidence="1 16">Multi-pass membrane protein</topology>
    </subcellularLocation>
</comment>
<dbReference type="OrthoDB" id="264532at2759"/>
<evidence type="ECO:0000256" key="14">
    <source>
        <dbReference type="ARBA" id="ARBA00023315"/>
    </source>
</evidence>
<comment type="caution">
    <text evidence="16">Lacks conserved residue(s) required for the propagation of feature annotation.</text>
</comment>
<evidence type="ECO:0000256" key="7">
    <source>
        <dbReference type="ARBA" id="ARBA00022679"/>
    </source>
</evidence>
<dbReference type="STRING" id="402676.B6K4P7"/>
<evidence type="ECO:0000256" key="15">
    <source>
        <dbReference type="ARBA" id="ARBA00048109"/>
    </source>
</evidence>
<reference evidence="18 20" key="1">
    <citation type="journal article" date="2011" name="Science">
        <title>Comparative functional genomics of the fission yeasts.</title>
        <authorList>
            <person name="Rhind N."/>
            <person name="Chen Z."/>
            <person name="Yassour M."/>
            <person name="Thompson D.A."/>
            <person name="Haas B.J."/>
            <person name="Habib N."/>
            <person name="Wapinski I."/>
            <person name="Roy S."/>
            <person name="Lin M.F."/>
            <person name="Heiman D.I."/>
            <person name="Young S.K."/>
            <person name="Furuya K."/>
            <person name="Guo Y."/>
            <person name="Pidoux A."/>
            <person name="Chen H.M."/>
            <person name="Robbertse B."/>
            <person name="Goldberg J.M."/>
            <person name="Aoki K."/>
            <person name="Bayne E.H."/>
            <person name="Berlin A.M."/>
            <person name="Desjardins C.A."/>
            <person name="Dobbs E."/>
            <person name="Dukaj L."/>
            <person name="Fan L."/>
            <person name="FitzGerald M.G."/>
            <person name="French C."/>
            <person name="Gujja S."/>
            <person name="Hansen K."/>
            <person name="Keifenheim D."/>
            <person name="Levin J.Z."/>
            <person name="Mosher R.A."/>
            <person name="Mueller C.A."/>
            <person name="Pfiffner J."/>
            <person name="Priest M."/>
            <person name="Russ C."/>
            <person name="Smialowska A."/>
            <person name="Swoboda P."/>
            <person name="Sykes S.M."/>
            <person name="Vaughn M."/>
            <person name="Vengrova S."/>
            <person name="Yoder R."/>
            <person name="Zeng Q."/>
            <person name="Allshire R."/>
            <person name="Baulcombe D."/>
            <person name="Birren B.W."/>
            <person name="Brown W."/>
            <person name="Ekwall K."/>
            <person name="Kellis M."/>
            <person name="Leatherwood J."/>
            <person name="Levin H."/>
            <person name="Margalit H."/>
            <person name="Martienssen R."/>
            <person name="Nieduszynski C.A."/>
            <person name="Spatafora J.W."/>
            <person name="Friedman N."/>
            <person name="Dalgaard J.Z."/>
            <person name="Baumann P."/>
            <person name="Niki H."/>
            <person name="Regev A."/>
            <person name="Nusbaum C."/>
        </authorList>
    </citation>
    <scope>NUCLEOTIDE SEQUENCE [LARGE SCALE GENOMIC DNA]</scope>
    <source>
        <strain evidence="20">yFS275 / FY16936</strain>
    </source>
</reference>
<name>B6K4P7_SCHJY</name>
<proteinExistence type="inferred from homology"/>
<feature type="region of interest" description="Disordered" evidence="17">
    <location>
        <begin position="1"/>
        <end position="22"/>
    </location>
</feature>
<evidence type="ECO:0000256" key="1">
    <source>
        <dbReference type="ARBA" id="ARBA00004477"/>
    </source>
</evidence>
<keyword evidence="20" id="KW-1185">Reference proteome</keyword>
<dbReference type="InterPro" id="IPR007130">
    <property type="entry name" value="DAGAT"/>
</dbReference>
<dbReference type="GO" id="GO:0140042">
    <property type="term" value="P:lipid droplet formation"/>
    <property type="evidence" value="ECO:0007669"/>
    <property type="project" value="EnsemblFungi"/>
</dbReference>
<protein>
    <recommendedName>
        <fullName evidence="5 16">Diacylglycerol O-acyltransferase</fullName>
        <ecNumber evidence="5 16">2.3.1.20</ecNumber>
    </recommendedName>
</protein>
<evidence type="ECO:0000256" key="6">
    <source>
        <dbReference type="ARBA" id="ARBA00022516"/>
    </source>
</evidence>
<evidence type="ECO:0000256" key="9">
    <source>
        <dbReference type="ARBA" id="ARBA00022798"/>
    </source>
</evidence>
<keyword evidence="6 16" id="KW-0444">Lipid biosynthesis</keyword>
<keyword evidence="10 16" id="KW-0256">Endoplasmic reticulum</keyword>
<dbReference type="UniPathway" id="UPA00282"/>
<dbReference type="Proteomes" id="UP000001744">
    <property type="component" value="Unassembled WGS sequence"/>
</dbReference>
<dbReference type="PANTHER" id="PTHR12317">
    <property type="entry name" value="DIACYLGLYCEROL O-ACYLTRANSFERASE"/>
    <property type="match status" value="1"/>
</dbReference>
<feature type="transmembrane region" description="Helical" evidence="16">
    <location>
        <begin position="58"/>
        <end position="76"/>
    </location>
</feature>
<comment type="catalytic activity">
    <reaction evidence="15 16">
        <text>an acyl-CoA + a 1,2-diacyl-sn-glycerol = a triacyl-sn-glycerol + CoA</text>
        <dbReference type="Rhea" id="RHEA:10868"/>
        <dbReference type="ChEBI" id="CHEBI:17815"/>
        <dbReference type="ChEBI" id="CHEBI:57287"/>
        <dbReference type="ChEBI" id="CHEBI:58342"/>
        <dbReference type="ChEBI" id="CHEBI:64615"/>
        <dbReference type="EC" id="2.3.1.20"/>
    </reaction>
</comment>
<comment type="pathway">
    <text evidence="3">Lipid metabolism.</text>
</comment>
<evidence type="ECO:0000256" key="12">
    <source>
        <dbReference type="ARBA" id="ARBA00023098"/>
    </source>
</evidence>
<dbReference type="RefSeq" id="XP_002174747.1">
    <property type="nucleotide sequence ID" value="XM_002174711.1"/>
</dbReference>
<dbReference type="VEuPathDB" id="FungiDB:SJAG_03609"/>
<dbReference type="HOGENOM" id="CLU_023995_4_0_1"/>
<evidence type="ECO:0000313" key="20">
    <source>
        <dbReference type="Proteomes" id="UP000001744"/>
    </source>
</evidence>
<dbReference type="Pfam" id="PF03982">
    <property type="entry name" value="DAGAT"/>
    <property type="match status" value="2"/>
</dbReference>
<evidence type="ECO:0000256" key="8">
    <source>
        <dbReference type="ARBA" id="ARBA00022692"/>
    </source>
</evidence>
<comment type="pathway">
    <text evidence="2 16">Glycerolipid metabolism; triacylglycerol biosynthesis.</text>
</comment>
<organism evidence="18 20">
    <name type="scientific">Schizosaccharomyces japonicus (strain yFS275 / FY16936)</name>
    <name type="common">Fission yeast</name>
    <dbReference type="NCBI Taxonomy" id="402676"/>
    <lineage>
        <taxon>Eukaryota</taxon>
        <taxon>Fungi</taxon>
        <taxon>Dikarya</taxon>
        <taxon>Ascomycota</taxon>
        <taxon>Taphrinomycotina</taxon>
        <taxon>Schizosaccharomycetes</taxon>
        <taxon>Schizosaccharomycetales</taxon>
        <taxon>Schizosaccharomycetaceae</taxon>
        <taxon>Schizosaccharomyces</taxon>
    </lineage>
</organism>
<sequence length="323" mass="37191">MANETALDPKQQQGRILASTPPSKRRSRRDIYYWLESLAVFSHSVSLSFTASMYSICWTFLSLWPLLLIYLVWMIIDKAFVSGRIRTQMWLRKLAPYNWFCNYFPIRLHKTAELDPNGSYIFGYHPHGILSLGAFGAFGTEGAHFSELFPGLSMSVLTLNSNFYVPLYRDYLLALGVMSVSRSSCVNLLKRGNGSSVLIVIGGAQEKSACSSWHQQAYIYDQVDNNPRSRIYRCQAIIKRVAGFTIPLFYGQGFFNRTFGLMPWRKPINIVVGEPLKLPKKDNPTYEELDTAHTEYIRRLRNIWDTYKDEFLPDRNAELELAF</sequence>
<dbReference type="EMBL" id="KE651167">
    <property type="protein sequence ID" value="EEB08454.1"/>
    <property type="molecule type" value="Genomic_DNA"/>
</dbReference>
<evidence type="ECO:0000256" key="3">
    <source>
        <dbReference type="ARBA" id="ARBA00005189"/>
    </source>
</evidence>
<dbReference type="GO" id="GO:0032541">
    <property type="term" value="C:cortical endoplasmic reticulum"/>
    <property type="evidence" value="ECO:0007669"/>
    <property type="project" value="EnsemblFungi"/>
</dbReference>
<evidence type="ECO:0000313" key="18">
    <source>
        <dbReference type="EMBL" id="EEB08454.1"/>
    </source>
</evidence>
<dbReference type="OMA" id="IMGVACT"/>
<comment type="function">
    <text evidence="16">Catalyzes the terminal and only committed step in triacylglycerol synthesis by using diacylglycerol and fatty acyl CoA as substrates.</text>
</comment>
<evidence type="ECO:0000256" key="4">
    <source>
        <dbReference type="ARBA" id="ARBA00005420"/>
    </source>
</evidence>
<evidence type="ECO:0000256" key="16">
    <source>
        <dbReference type="RuleBase" id="RU367023"/>
    </source>
</evidence>
<dbReference type="AlphaFoldDB" id="B6K4P7"/>
<evidence type="ECO:0000256" key="13">
    <source>
        <dbReference type="ARBA" id="ARBA00023136"/>
    </source>
</evidence>
<evidence type="ECO:0000313" key="19">
    <source>
        <dbReference type="JaponicusDB" id="SJAG_03609"/>
    </source>
</evidence>
<dbReference type="JaponicusDB" id="SJAG_03609">
    <property type="gene designation" value="dga1"/>
</dbReference>
<evidence type="ECO:0000256" key="17">
    <source>
        <dbReference type="SAM" id="MobiDB-lite"/>
    </source>
</evidence>
<keyword evidence="8 16" id="KW-0812">Transmembrane</keyword>
<evidence type="ECO:0000256" key="11">
    <source>
        <dbReference type="ARBA" id="ARBA00022989"/>
    </source>
</evidence>
<evidence type="ECO:0000256" key="10">
    <source>
        <dbReference type="ARBA" id="ARBA00022824"/>
    </source>
</evidence>
<dbReference type="GeneID" id="7051317"/>
<dbReference type="GO" id="GO:0097038">
    <property type="term" value="C:perinuclear endoplasmic reticulum"/>
    <property type="evidence" value="ECO:0007669"/>
    <property type="project" value="EnsemblFungi"/>
</dbReference>
<dbReference type="EC" id="2.3.1.20" evidence="5 16"/>
<evidence type="ECO:0000256" key="2">
    <source>
        <dbReference type="ARBA" id="ARBA00004771"/>
    </source>
</evidence>
<keyword evidence="11 16" id="KW-1133">Transmembrane helix</keyword>